<protein>
    <submittedName>
        <fullName evidence="1">Uncharacterized protein</fullName>
    </submittedName>
</protein>
<reference evidence="1" key="1">
    <citation type="submission" date="2020-02" db="EMBL/GenBank/DDBJ databases">
        <authorList>
            <person name="Meier V. D."/>
        </authorList>
    </citation>
    <scope>NUCLEOTIDE SEQUENCE</scope>
    <source>
        <strain evidence="1">AVDCRST_MAG10</strain>
    </source>
</reference>
<gene>
    <name evidence="1" type="ORF">AVDCRST_MAG10-3618</name>
</gene>
<dbReference type="AlphaFoldDB" id="A0A6J4JHF2"/>
<dbReference type="EMBL" id="CADCTB010000217">
    <property type="protein sequence ID" value="CAA9276470.1"/>
    <property type="molecule type" value="Genomic_DNA"/>
</dbReference>
<organism evidence="1">
    <name type="scientific">uncultured Acidimicrobiales bacterium</name>
    <dbReference type="NCBI Taxonomy" id="310071"/>
    <lineage>
        <taxon>Bacteria</taxon>
        <taxon>Bacillati</taxon>
        <taxon>Actinomycetota</taxon>
        <taxon>Acidimicrobiia</taxon>
        <taxon>Acidimicrobiales</taxon>
        <taxon>environmental samples</taxon>
    </lineage>
</organism>
<evidence type="ECO:0000313" key="1">
    <source>
        <dbReference type="EMBL" id="CAA9276470.1"/>
    </source>
</evidence>
<accession>A0A6J4JHF2</accession>
<proteinExistence type="predicted"/>
<sequence length="104" mass="11932">MTFRYFVVTEPDEPDRPRGLLAVNRDNETGRLDTMIFSHWTREWESDPEAVGMYLFGDDFQDLWVEVPRADAEKAAAVIGTSIPSEDELMQITDTAEQHRGRQG</sequence>
<name>A0A6J4JHF2_9ACTN</name>